<sequence length="462" mass="48808">MSEHDIEDVDLLVVGGGKAGKSLAMDRAKAGWQVVMVERDKIGGTCINVACIPTKTLVGSARNLLAAHHAAERGVEIDGEPAIDLARLRAHKDGVVGAMVNAHVKLFADSGMDFILGTARFVGERTAEIRTDDGRNRLVRGRDVVVNTGTTPVMPDLPGISEAKVWNSETILHLERLPDRLLILGGGYVGCEFASMLAVFGTRVTLLHGRDQLLPGEDPDVAALVADVLVDQGVDVRLGARVSAVRREPGHGDVVATLVDGAEVRAQELLVATGRAPVTADLGLGAAGVELTRRGFIAVDDHLRTTADHVWAAGDVAGSPQFTHASWNDFRVLRANLAGRDAVTAGRLVPHTVFTTPELARVGLTETEARAQGHDVRVARLPVTAIPRAKTSHDSVGVWKAVVDAATDQILGAALLGNNAGEVISAVQMAMLGGLPYQQVRDAVLTHPTMGEGLNLLFDSLD</sequence>
<gene>
    <name evidence="7" type="ORF">KBO27_09880</name>
</gene>
<reference evidence="7 8" key="1">
    <citation type="submission" date="2021-04" db="EMBL/GenBank/DDBJ databases">
        <title>Whole-genome sequencing of Saccharopolyspora endophytica KCTC 19397.</title>
        <authorList>
            <person name="Ay H."/>
            <person name="Saygin H."/>
            <person name="Sahin N."/>
        </authorList>
    </citation>
    <scope>NUCLEOTIDE SEQUENCE [LARGE SCALE GENOMIC DNA]</scope>
    <source>
        <strain evidence="7 8">KCTC 19397</strain>
    </source>
</reference>
<feature type="domain" description="FAD/NAD(P)-binding" evidence="6">
    <location>
        <begin position="10"/>
        <end position="327"/>
    </location>
</feature>
<dbReference type="InterPro" id="IPR016156">
    <property type="entry name" value="FAD/NAD-linked_Rdtase_dimer_sf"/>
</dbReference>
<dbReference type="EMBL" id="JAGPXE010000003">
    <property type="protein sequence ID" value="MBQ0924251.1"/>
    <property type="molecule type" value="Genomic_DNA"/>
</dbReference>
<dbReference type="Proteomes" id="UP000674084">
    <property type="component" value="Unassembled WGS sequence"/>
</dbReference>
<dbReference type="Pfam" id="PF02852">
    <property type="entry name" value="Pyr_redox_dim"/>
    <property type="match status" value="1"/>
</dbReference>
<evidence type="ECO:0000256" key="4">
    <source>
        <dbReference type="ARBA" id="ARBA00022827"/>
    </source>
</evidence>
<name>A0ABS5DDA4_9PSEU</name>
<comment type="similarity">
    <text evidence="2">Belongs to the class-I pyridine nucleotide-disulfide oxidoreductase family.</text>
</comment>
<dbReference type="InterPro" id="IPR023753">
    <property type="entry name" value="FAD/NAD-binding_dom"/>
</dbReference>
<feature type="domain" description="Pyridine nucleotide-disulphide oxidoreductase dimerisation" evidence="5">
    <location>
        <begin position="349"/>
        <end position="454"/>
    </location>
</feature>
<dbReference type="InterPro" id="IPR004099">
    <property type="entry name" value="Pyr_nucl-diS_OxRdtase_dimer"/>
</dbReference>
<dbReference type="Pfam" id="PF07992">
    <property type="entry name" value="Pyr_redox_2"/>
    <property type="match status" value="1"/>
</dbReference>
<comment type="caution">
    <text evidence="7">The sequence shown here is derived from an EMBL/GenBank/DDBJ whole genome shotgun (WGS) entry which is preliminary data.</text>
</comment>
<evidence type="ECO:0000259" key="6">
    <source>
        <dbReference type="Pfam" id="PF07992"/>
    </source>
</evidence>
<dbReference type="PIRSF" id="PIRSF000350">
    <property type="entry name" value="Mercury_reductase_MerA"/>
    <property type="match status" value="1"/>
</dbReference>
<keyword evidence="4" id="KW-0274">FAD</keyword>
<keyword evidence="3" id="KW-0285">Flavoprotein</keyword>
<evidence type="ECO:0000313" key="7">
    <source>
        <dbReference type="EMBL" id="MBQ0924251.1"/>
    </source>
</evidence>
<dbReference type="SUPFAM" id="SSF55424">
    <property type="entry name" value="FAD/NAD-linked reductases, dimerisation (C-terminal) domain"/>
    <property type="match status" value="1"/>
</dbReference>
<dbReference type="SUPFAM" id="SSF51905">
    <property type="entry name" value="FAD/NAD(P)-binding domain"/>
    <property type="match status" value="1"/>
</dbReference>
<evidence type="ECO:0000256" key="2">
    <source>
        <dbReference type="ARBA" id="ARBA00007532"/>
    </source>
</evidence>
<dbReference type="PANTHER" id="PTHR43014">
    <property type="entry name" value="MERCURIC REDUCTASE"/>
    <property type="match status" value="1"/>
</dbReference>
<evidence type="ECO:0000313" key="8">
    <source>
        <dbReference type="Proteomes" id="UP000674084"/>
    </source>
</evidence>
<protein>
    <submittedName>
        <fullName evidence="7">FAD-dependent oxidoreductase</fullName>
    </submittedName>
</protein>
<dbReference type="PRINTS" id="PR00368">
    <property type="entry name" value="FADPNR"/>
</dbReference>
<dbReference type="InterPro" id="IPR001100">
    <property type="entry name" value="Pyr_nuc-diS_OxRdtase"/>
</dbReference>
<dbReference type="RefSeq" id="WP_210969646.1">
    <property type="nucleotide sequence ID" value="NZ_JAGPXE010000003.1"/>
</dbReference>
<accession>A0ABS5DDA4</accession>
<evidence type="ECO:0000259" key="5">
    <source>
        <dbReference type="Pfam" id="PF02852"/>
    </source>
</evidence>
<dbReference type="PANTHER" id="PTHR43014:SF2">
    <property type="entry name" value="MERCURIC REDUCTASE"/>
    <property type="match status" value="1"/>
</dbReference>
<dbReference type="Gene3D" id="3.50.50.60">
    <property type="entry name" value="FAD/NAD(P)-binding domain"/>
    <property type="match status" value="2"/>
</dbReference>
<proteinExistence type="inferred from homology"/>
<dbReference type="Gene3D" id="3.30.390.30">
    <property type="match status" value="1"/>
</dbReference>
<evidence type="ECO:0000256" key="1">
    <source>
        <dbReference type="ARBA" id="ARBA00001974"/>
    </source>
</evidence>
<keyword evidence="8" id="KW-1185">Reference proteome</keyword>
<organism evidence="7 8">
    <name type="scientific">Saccharopolyspora endophytica</name>
    <dbReference type="NCBI Taxonomy" id="543886"/>
    <lineage>
        <taxon>Bacteria</taxon>
        <taxon>Bacillati</taxon>
        <taxon>Actinomycetota</taxon>
        <taxon>Actinomycetes</taxon>
        <taxon>Pseudonocardiales</taxon>
        <taxon>Pseudonocardiaceae</taxon>
        <taxon>Saccharopolyspora</taxon>
    </lineage>
</organism>
<dbReference type="InterPro" id="IPR036188">
    <property type="entry name" value="FAD/NAD-bd_sf"/>
</dbReference>
<comment type="cofactor">
    <cofactor evidence="1">
        <name>FAD</name>
        <dbReference type="ChEBI" id="CHEBI:57692"/>
    </cofactor>
</comment>
<dbReference type="PRINTS" id="PR00411">
    <property type="entry name" value="PNDRDTASEI"/>
</dbReference>
<evidence type="ECO:0000256" key="3">
    <source>
        <dbReference type="ARBA" id="ARBA00022630"/>
    </source>
</evidence>